<evidence type="ECO:0000313" key="3">
    <source>
        <dbReference type="Proteomes" id="UP000856143"/>
    </source>
</evidence>
<feature type="transmembrane region" description="Helical" evidence="1">
    <location>
        <begin position="9"/>
        <end position="27"/>
    </location>
</feature>
<proteinExistence type="predicted"/>
<dbReference type="EMBL" id="DACSEO010000075">
    <property type="protein sequence ID" value="HAT1683839.1"/>
    <property type="molecule type" value="Genomic_DNA"/>
</dbReference>
<dbReference type="InterPro" id="IPR007054">
    <property type="entry name" value="Lysis_S"/>
</dbReference>
<dbReference type="GO" id="GO:0001907">
    <property type="term" value="P:symbiont-mediated killing of host cell"/>
    <property type="evidence" value="ECO:0007669"/>
    <property type="project" value="InterPro"/>
</dbReference>
<organism evidence="2 3">
    <name type="scientific">Klebsiella oxytoca</name>
    <dbReference type="NCBI Taxonomy" id="571"/>
    <lineage>
        <taxon>Bacteria</taxon>
        <taxon>Pseudomonadati</taxon>
        <taxon>Pseudomonadota</taxon>
        <taxon>Gammaproteobacteria</taxon>
        <taxon>Enterobacterales</taxon>
        <taxon>Enterobacteriaceae</taxon>
        <taxon>Klebsiella/Raoultella group</taxon>
        <taxon>Klebsiella</taxon>
    </lineage>
</organism>
<sequence>MMTTRYTSGVSYGASFMTLLYSFLDAFTRDEWAAIGVAGGLFFAALTWATNVYFQRRRERLMERQNGDKEPG</sequence>
<keyword evidence="1" id="KW-0812">Transmembrane</keyword>
<dbReference type="GO" id="GO:0140911">
    <property type="term" value="F:pore-forming activity"/>
    <property type="evidence" value="ECO:0007669"/>
    <property type="project" value="InterPro"/>
</dbReference>
<keyword evidence="1" id="KW-1133">Transmembrane helix</keyword>
<accession>A0AAN5RFV1</accession>
<comment type="caution">
    <text evidence="2">The sequence shown here is derived from an EMBL/GenBank/DDBJ whole genome shotgun (WGS) entry which is preliminary data.</text>
</comment>
<dbReference type="AlphaFoldDB" id="A0AAN5RFV1"/>
<evidence type="ECO:0000256" key="1">
    <source>
        <dbReference type="SAM" id="Phobius"/>
    </source>
</evidence>
<keyword evidence="1" id="KW-0472">Membrane</keyword>
<gene>
    <name evidence="2" type="ORF">I8Y21_004596</name>
</gene>
<name>A0AAN5RFV1_KLEOX</name>
<dbReference type="Pfam" id="PF04971">
    <property type="entry name" value="Phage_holin_2_1"/>
    <property type="match status" value="1"/>
</dbReference>
<evidence type="ECO:0000313" key="2">
    <source>
        <dbReference type="EMBL" id="HAT1683839.1"/>
    </source>
</evidence>
<protein>
    <submittedName>
        <fullName evidence="2">Lysis protein</fullName>
    </submittedName>
</protein>
<feature type="transmembrane region" description="Helical" evidence="1">
    <location>
        <begin position="33"/>
        <end position="54"/>
    </location>
</feature>
<dbReference type="Proteomes" id="UP000856143">
    <property type="component" value="Unassembled WGS sequence"/>
</dbReference>
<reference evidence="2" key="2">
    <citation type="submission" date="2020-11" db="EMBL/GenBank/DDBJ databases">
        <authorList>
            <consortium name="NCBI Pathogen Detection Project"/>
        </authorList>
    </citation>
    <scope>NUCLEOTIDE SEQUENCE</scope>
    <source>
        <strain evidence="2">R404</strain>
    </source>
</reference>
<reference evidence="2" key="1">
    <citation type="journal article" date="2018" name="Genome Biol.">
        <title>SKESA: strategic k-mer extension for scrupulous assemblies.</title>
        <authorList>
            <person name="Souvorov A."/>
            <person name="Agarwala R."/>
            <person name="Lipman D.J."/>
        </authorList>
    </citation>
    <scope>NUCLEOTIDE SEQUENCE</scope>
    <source>
        <strain evidence="2">R404</strain>
    </source>
</reference>